<protein>
    <recommendedName>
        <fullName evidence="3">RRM domain-containing protein</fullName>
    </recommendedName>
</protein>
<feature type="region of interest" description="Disordered" evidence="2">
    <location>
        <begin position="343"/>
        <end position="424"/>
    </location>
</feature>
<feature type="domain" description="RRM" evidence="3">
    <location>
        <begin position="62"/>
        <end position="141"/>
    </location>
</feature>
<reference evidence="4 5" key="1">
    <citation type="submission" date="2024-01" db="EMBL/GenBank/DDBJ databases">
        <title>Comparative genomics of Cryptococcus and Kwoniella reveals pathogenesis evolution and contrasting modes of karyotype evolution via chromosome fusion or intercentromeric recombination.</title>
        <authorList>
            <person name="Coelho M.A."/>
            <person name="David-Palma M."/>
            <person name="Shea T."/>
            <person name="Bowers K."/>
            <person name="McGinley-Smith S."/>
            <person name="Mohammad A.W."/>
            <person name="Gnirke A."/>
            <person name="Yurkov A.M."/>
            <person name="Nowrousian M."/>
            <person name="Sun S."/>
            <person name="Cuomo C.A."/>
            <person name="Heitman J."/>
        </authorList>
    </citation>
    <scope>NUCLEOTIDE SEQUENCE [LARGE SCALE GENOMIC DNA]</scope>
    <source>
        <strain evidence="4 5">CBS 6074</strain>
    </source>
</reference>
<name>A0AAX4K054_9TREE</name>
<keyword evidence="1" id="KW-0694">RNA-binding</keyword>
<dbReference type="EMBL" id="CP144103">
    <property type="protein sequence ID" value="WWC90180.1"/>
    <property type="molecule type" value="Genomic_DNA"/>
</dbReference>
<evidence type="ECO:0000259" key="3">
    <source>
        <dbReference type="PROSITE" id="PS50102"/>
    </source>
</evidence>
<proteinExistence type="predicted"/>
<feature type="compositionally biased region" description="Basic and acidic residues" evidence="2">
    <location>
        <begin position="406"/>
        <end position="424"/>
    </location>
</feature>
<dbReference type="GeneID" id="91095783"/>
<feature type="region of interest" description="Disordered" evidence="2">
    <location>
        <begin position="530"/>
        <end position="556"/>
    </location>
</feature>
<dbReference type="InterPro" id="IPR035979">
    <property type="entry name" value="RBD_domain_sf"/>
</dbReference>
<dbReference type="Gene3D" id="3.30.70.330">
    <property type="match status" value="1"/>
</dbReference>
<dbReference type="InterPro" id="IPR012677">
    <property type="entry name" value="Nucleotide-bd_a/b_plait_sf"/>
</dbReference>
<feature type="compositionally biased region" description="Polar residues" evidence="2">
    <location>
        <begin position="280"/>
        <end position="291"/>
    </location>
</feature>
<sequence>MSIDIYPPRAKRTVDNVLVLYPRYYSDPGPEGFYPELQYPVQTRLGIRFHTLHNKNVYIQLNCVFMSGLKMNMTEKDVRDILKGITNEILFTTFKKHSTRNIKMACMEFSSARDADEVILFAQFNNRLFGDERLTVRYSDVNSHNCSTKDILLVREEIALSPPYNPRSLRQSYLPFARPARKTEELGRWNAVGYSRDSFRSKRPSPTSCAPQPKRQHISHTDNNTRSDPYSKVNGKASHKKICDELIAVPIRTCSSIKTSPFQVQKNGHRDGISRPPTPALNTADKSTAPNAFSEKIATPPLLGKRVYSPFSLQGQKLSETLEMLKNITSKLKLLDNPPIQLLDPTKHEGNPEIDVSADCENRHSNDSFNMNTGNLKRKRPLNDNKRSEDSHHNFSSTPYESNRPQIDRGKRSKRKDNSHDCHREHRYKELRKQDIKGFWHHFTASSADKISAYEPKYVGVSRDGTQMIFGSHRIDVELAFQSPDQDTAIEKIQLGSKKEARKIVKADENIMKTKPPELLLEVDLSSEEEEEEIEDERFRPKAKPQGEVETAQYEAKSENRLKIEQVEYEEGEITEDQETNMNLENHQTKSCQEKATGAEACMTKGEFSPNLSLSSSGDTSTENNSKKIGYTIYRVDELSKDIQKMMGIELRYQFINAKLNNRDKWININVGSEEKKEKSKVKVLKLESQKSEDEIESIIFPIDDVETMENNANHGRTII</sequence>
<feature type="compositionally biased region" description="Polar residues" evidence="2">
    <location>
        <begin position="394"/>
        <end position="405"/>
    </location>
</feature>
<dbReference type="Proteomes" id="UP001355207">
    <property type="component" value="Chromosome 6"/>
</dbReference>
<feature type="region of interest" description="Disordered" evidence="2">
    <location>
        <begin position="262"/>
        <end position="295"/>
    </location>
</feature>
<dbReference type="RefSeq" id="XP_066076943.1">
    <property type="nucleotide sequence ID" value="XM_066220846.1"/>
</dbReference>
<accession>A0AAX4K054</accession>
<evidence type="ECO:0000256" key="2">
    <source>
        <dbReference type="SAM" id="MobiDB-lite"/>
    </source>
</evidence>
<feature type="region of interest" description="Disordered" evidence="2">
    <location>
        <begin position="197"/>
        <end position="235"/>
    </location>
</feature>
<evidence type="ECO:0000256" key="1">
    <source>
        <dbReference type="PROSITE-ProRule" id="PRU00176"/>
    </source>
</evidence>
<dbReference type="CDD" id="cd00590">
    <property type="entry name" value="RRM_SF"/>
    <property type="match status" value="1"/>
</dbReference>
<dbReference type="InterPro" id="IPR000504">
    <property type="entry name" value="RRM_dom"/>
</dbReference>
<organism evidence="4 5">
    <name type="scientific">Kwoniella dendrophila CBS 6074</name>
    <dbReference type="NCBI Taxonomy" id="1295534"/>
    <lineage>
        <taxon>Eukaryota</taxon>
        <taxon>Fungi</taxon>
        <taxon>Dikarya</taxon>
        <taxon>Basidiomycota</taxon>
        <taxon>Agaricomycotina</taxon>
        <taxon>Tremellomycetes</taxon>
        <taxon>Tremellales</taxon>
        <taxon>Cryptococcaceae</taxon>
        <taxon>Kwoniella</taxon>
    </lineage>
</organism>
<dbReference type="SUPFAM" id="SSF54928">
    <property type="entry name" value="RNA-binding domain, RBD"/>
    <property type="match status" value="1"/>
</dbReference>
<evidence type="ECO:0000313" key="4">
    <source>
        <dbReference type="EMBL" id="WWC90180.1"/>
    </source>
</evidence>
<gene>
    <name evidence="4" type="ORF">L201_005113</name>
</gene>
<dbReference type="AlphaFoldDB" id="A0AAX4K054"/>
<feature type="compositionally biased region" description="Basic and acidic residues" evidence="2">
    <location>
        <begin position="381"/>
        <end position="393"/>
    </location>
</feature>
<keyword evidence="5" id="KW-1185">Reference proteome</keyword>
<dbReference type="PROSITE" id="PS50102">
    <property type="entry name" value="RRM"/>
    <property type="match status" value="1"/>
</dbReference>
<evidence type="ECO:0000313" key="5">
    <source>
        <dbReference type="Proteomes" id="UP001355207"/>
    </source>
</evidence>
<dbReference type="GO" id="GO:0003723">
    <property type="term" value="F:RNA binding"/>
    <property type="evidence" value="ECO:0007669"/>
    <property type="project" value="UniProtKB-UniRule"/>
</dbReference>